<dbReference type="AlphaFoldDB" id="R9P7J9"/>
<evidence type="ECO:0000313" key="4">
    <source>
        <dbReference type="Proteomes" id="UP000014071"/>
    </source>
</evidence>
<sequence length="610" mass="66956">MDVDDLSLPSSQDDEGHYDGRRRLPLGTLSLPEDDNLVSVSDIIMTMKERVGHYHFLDLQHAGLGDTRMEKVLEQLRKMYNNTLHGSDEAATNLGQPDCYAASIDWLNILAPRTQLSKTHPWPSFSGVRFLDLSNNGLTSDCLPAISKLLAGNVTLSRLDLKSNDIDGENGTLSDLAKAVGKSGLKDLSLSSNPISLQSLAAFFDAVPATGTELECLELSGLISLGDDETSDEQNVFIAQSIADFLTDPQRCRCLLELQLNGNVFNERSVRLISSAVIRDGDGDATNGHYGISGNVAALRDDPLFRTILESTRRRPNFHLRTLGLAGNIEGGWLPAQTAKDSARIDAIRRRYAPLPLANVEAIVSFFHHRACKRRLHGKERDNDEIPAEMQRHMTSIGVTLDDWEIDFQDALVFGLGLTHINRNELTWACLSRNRAAAIKCRKAALTVLASARTLGCKASVRSSEKGTAVSESEKHAEGFSRFFDLPPELRLHVLRQLDEDGCLSASQFSHVISFACEPSTIGYGGRGYDWTLVTDSECPIARKNGANASATLPAQRWSWAECFTLRATPRDWEAAQLDGANLVGDKSSYRGSAMLAFFGSTLTHRSELP</sequence>
<protein>
    <submittedName>
        <fullName evidence="3">Uncharacterized protein</fullName>
    </submittedName>
</protein>
<keyword evidence="4" id="KW-1185">Reference proteome</keyword>
<dbReference type="PANTHER" id="PTHR24111">
    <property type="entry name" value="LEUCINE-RICH REPEAT-CONTAINING PROTEIN 34"/>
    <property type="match status" value="1"/>
</dbReference>
<dbReference type="OrthoDB" id="120976at2759"/>
<reference evidence="4" key="1">
    <citation type="journal article" date="2013" name="Genome Announc.">
        <title>Draft genome sequence of the basidiomycetous yeast-like fungus Pseudozyma hubeiensis SY62, which produces an abundant amount of the biosurfactant mannosylerythritol lipids.</title>
        <authorList>
            <person name="Konishi M."/>
            <person name="Hatada Y."/>
            <person name="Horiuchi J."/>
        </authorList>
    </citation>
    <scope>NUCLEOTIDE SEQUENCE [LARGE SCALE GENOMIC DNA]</scope>
    <source>
        <strain evidence="4">SY62</strain>
    </source>
</reference>
<gene>
    <name evidence="3" type="ORF">PHSY_004894</name>
</gene>
<dbReference type="Proteomes" id="UP000014071">
    <property type="component" value="Unassembled WGS sequence"/>
</dbReference>
<dbReference type="PANTHER" id="PTHR24111:SF0">
    <property type="entry name" value="LEUCINE-RICH REPEAT-CONTAINING PROTEIN"/>
    <property type="match status" value="1"/>
</dbReference>
<feature type="region of interest" description="Disordered" evidence="2">
    <location>
        <begin position="1"/>
        <end position="21"/>
    </location>
</feature>
<evidence type="ECO:0000256" key="1">
    <source>
        <dbReference type="ARBA" id="ARBA00022737"/>
    </source>
</evidence>
<dbReference type="eggNOG" id="ENOG502SAZM">
    <property type="taxonomic scope" value="Eukaryota"/>
</dbReference>
<dbReference type="Gene3D" id="3.80.10.10">
    <property type="entry name" value="Ribonuclease Inhibitor"/>
    <property type="match status" value="1"/>
</dbReference>
<dbReference type="STRING" id="1305764.R9P7J9"/>
<evidence type="ECO:0000256" key="2">
    <source>
        <dbReference type="SAM" id="MobiDB-lite"/>
    </source>
</evidence>
<organism evidence="3 4">
    <name type="scientific">Pseudozyma hubeiensis (strain SY62)</name>
    <name type="common">Yeast</name>
    <dbReference type="NCBI Taxonomy" id="1305764"/>
    <lineage>
        <taxon>Eukaryota</taxon>
        <taxon>Fungi</taxon>
        <taxon>Dikarya</taxon>
        <taxon>Basidiomycota</taxon>
        <taxon>Ustilaginomycotina</taxon>
        <taxon>Ustilaginomycetes</taxon>
        <taxon>Ustilaginales</taxon>
        <taxon>Ustilaginaceae</taxon>
        <taxon>Pseudozyma</taxon>
    </lineage>
</organism>
<keyword evidence="1" id="KW-0677">Repeat</keyword>
<dbReference type="GeneID" id="24110175"/>
<dbReference type="EMBL" id="DF238808">
    <property type="protein sequence ID" value="GAC97309.1"/>
    <property type="molecule type" value="Genomic_DNA"/>
</dbReference>
<evidence type="ECO:0000313" key="3">
    <source>
        <dbReference type="EMBL" id="GAC97309.1"/>
    </source>
</evidence>
<dbReference type="RefSeq" id="XP_012190896.1">
    <property type="nucleotide sequence ID" value="XM_012335506.1"/>
</dbReference>
<dbReference type="HOGENOM" id="CLU_031401_0_0_1"/>
<dbReference type="InterPro" id="IPR052201">
    <property type="entry name" value="LRR-containing_regulator"/>
</dbReference>
<proteinExistence type="predicted"/>
<name>R9P7J9_PSEHS</name>
<dbReference type="SUPFAM" id="SSF52047">
    <property type="entry name" value="RNI-like"/>
    <property type="match status" value="1"/>
</dbReference>
<accession>R9P7J9</accession>
<dbReference type="InterPro" id="IPR032675">
    <property type="entry name" value="LRR_dom_sf"/>
</dbReference>